<dbReference type="InterPro" id="IPR039975">
    <property type="entry name" value="IFT52"/>
</dbReference>
<feature type="region of interest" description="Disordered" evidence="1">
    <location>
        <begin position="552"/>
        <end position="580"/>
    </location>
</feature>
<feature type="signal peptide" evidence="2">
    <location>
        <begin position="1"/>
        <end position="26"/>
    </location>
</feature>
<protein>
    <recommendedName>
        <fullName evidence="3">WxL domain-containing protein</fullName>
    </recommendedName>
</protein>
<evidence type="ECO:0000259" key="3">
    <source>
        <dbReference type="Pfam" id="PF13731"/>
    </source>
</evidence>
<feature type="chain" id="PRO_5019498749" description="WxL domain-containing protein" evidence="2">
    <location>
        <begin position="27"/>
        <end position="775"/>
    </location>
</feature>
<dbReference type="Proteomes" id="UP000288490">
    <property type="component" value="Unassembled WGS sequence"/>
</dbReference>
<feature type="domain" description="WxL" evidence="3">
    <location>
        <begin position="538"/>
        <end position="773"/>
    </location>
</feature>
<dbReference type="OrthoDB" id="2339326at2"/>
<dbReference type="PANTHER" id="PTHR12969">
    <property type="entry name" value="NGD5/OSM-6/IFT52"/>
    <property type="match status" value="1"/>
</dbReference>
<dbReference type="Gene3D" id="3.40.50.880">
    <property type="match status" value="1"/>
</dbReference>
<dbReference type="PANTHER" id="PTHR12969:SF7">
    <property type="entry name" value="INTRAFLAGELLAR TRANSPORT PROTEIN 52 HOMOLOG"/>
    <property type="match status" value="1"/>
</dbReference>
<keyword evidence="2" id="KW-0732">Signal</keyword>
<keyword evidence="5" id="KW-1185">Reference proteome</keyword>
<dbReference type="InterPro" id="IPR029062">
    <property type="entry name" value="Class_I_gatase-like"/>
</dbReference>
<gene>
    <name evidence="4" type="ORF">CBF36_08080</name>
</gene>
<dbReference type="AlphaFoldDB" id="A0A429ZGF6"/>
<proteinExistence type="predicted"/>
<evidence type="ECO:0000313" key="4">
    <source>
        <dbReference type="EMBL" id="RST92802.1"/>
    </source>
</evidence>
<organism evidence="4 5">
    <name type="scientific">Vagococcus bubulae</name>
    <dbReference type="NCBI Taxonomy" id="1977868"/>
    <lineage>
        <taxon>Bacteria</taxon>
        <taxon>Bacillati</taxon>
        <taxon>Bacillota</taxon>
        <taxon>Bacilli</taxon>
        <taxon>Lactobacillales</taxon>
        <taxon>Enterococcaceae</taxon>
        <taxon>Vagococcus</taxon>
    </lineage>
</organism>
<evidence type="ECO:0000256" key="1">
    <source>
        <dbReference type="SAM" id="MobiDB-lite"/>
    </source>
</evidence>
<reference evidence="4 5" key="1">
    <citation type="submission" date="2017-05" db="EMBL/GenBank/DDBJ databases">
        <title>Vagococcus spp. assemblies.</title>
        <authorList>
            <person name="Gulvik C.A."/>
        </authorList>
    </citation>
    <scope>NUCLEOTIDE SEQUENCE [LARGE SCALE GENOMIC DNA]</scope>
    <source>
        <strain evidence="4 5">SS1994</strain>
    </source>
</reference>
<sequence length="775" mass="84721">MRKSRFTSRLLVVLASAMLFSVSVGAETALDKAPEIKASSVTNNNKKVLFDNTHGQTAGAADWVIDGAFSDFANALSEKGYFVKELRKTTPITLSDLEEYDVFVLPEANIPYKIGEQQAIADYVSRGGAVFYIADHYNADRNKNRIDSSEAFNGYRRGAYQDMTKDMTTEEKNSDAMKDVKSSDWLSDTFGIRFRYNALDNINNKTQEWIIEDAFGITEGVKKVGLHAGSTLAITDNTRAKGLIYPPKGLTSANKWGHAVDEGVYNGGGIEEGPYVAISKRDHGKAAFLGDTSLVEDASPKYLREENGKSKKTYDGFKEADDAKILMQLVDWLSEKETYKTFTENGTVLSSITKIHDYEVPEKTTEPQDEPWAAPQANYKWFDSKTFAPGSFGSAEKAQAQPSTSVVFTDKPVANKLNKATIKMEGLKPNSVVSDYQFGVYTPTAQNGFELGNQVAKTKVADKALSEKIGYSEKFSVSADDKGTASIEVEYLVEFEGEYNFRVKLGKNNVLTQSITISNDATETPTPQPEEENKALDYSVIGQIQFKKSDDAVKPVDPENPNEPQTPLNPDGTETKPGTGGLLSVDYASSFSFGQPTIEPTLKNYGAFAQRFKGTDALSGNYVQVTDKRGTQSGWVLQIVQDNQFKSSTNDELTGAKLTLGNGQLNSPNMLQDGYDVKTMPQHLAHPLKATDATLSGGLELIPGQSQIILKANKGQGMGTWVLSYGQSKDNNIGQLNANDASQSSVILTVPSTANPKETVYQSNITYKLSMVPTP</sequence>
<dbReference type="EMBL" id="NGJT01000014">
    <property type="protein sequence ID" value="RST92802.1"/>
    <property type="molecule type" value="Genomic_DNA"/>
</dbReference>
<name>A0A429ZGF6_9ENTE</name>
<evidence type="ECO:0000313" key="5">
    <source>
        <dbReference type="Proteomes" id="UP000288490"/>
    </source>
</evidence>
<dbReference type="RefSeq" id="WP_125957946.1">
    <property type="nucleotide sequence ID" value="NZ_JAQEJV010000014.1"/>
</dbReference>
<comment type="caution">
    <text evidence="4">The sequence shown here is derived from an EMBL/GenBank/DDBJ whole genome shotgun (WGS) entry which is preliminary data.</text>
</comment>
<evidence type="ECO:0000256" key="2">
    <source>
        <dbReference type="SAM" id="SignalP"/>
    </source>
</evidence>
<dbReference type="SUPFAM" id="SSF52317">
    <property type="entry name" value="Class I glutamine amidotransferase-like"/>
    <property type="match status" value="1"/>
</dbReference>
<accession>A0A429ZGF6</accession>
<dbReference type="Pfam" id="PF13731">
    <property type="entry name" value="WxL"/>
    <property type="match status" value="1"/>
</dbReference>
<dbReference type="InterPro" id="IPR027994">
    <property type="entry name" value="WxL_dom"/>
</dbReference>